<keyword evidence="4" id="KW-1185">Reference proteome</keyword>
<dbReference type="PANTHER" id="PTHR22933:SF32">
    <property type="entry name" value="MIND THE GAP, ISOFORM E"/>
    <property type="match status" value="1"/>
</dbReference>
<dbReference type="SMART" id="SM00494">
    <property type="entry name" value="ChtBD2"/>
    <property type="match status" value="1"/>
</dbReference>
<evidence type="ECO:0000313" key="4">
    <source>
        <dbReference type="Proteomes" id="UP000494165"/>
    </source>
</evidence>
<keyword evidence="1" id="KW-0732">Signal</keyword>
<comment type="caution">
    <text evidence="3">The sequence shown here is derived from an EMBL/GenBank/DDBJ whole genome shotgun (WGS) entry which is preliminary data.</text>
</comment>
<dbReference type="AlphaFoldDB" id="A0A8S1C8E3"/>
<dbReference type="SUPFAM" id="SSF57625">
    <property type="entry name" value="Invertebrate chitin-binding proteins"/>
    <property type="match status" value="1"/>
</dbReference>
<dbReference type="GO" id="GO:0008061">
    <property type="term" value="F:chitin binding"/>
    <property type="evidence" value="ECO:0007669"/>
    <property type="project" value="InterPro"/>
</dbReference>
<dbReference type="OrthoDB" id="6505219at2759"/>
<proteinExistence type="predicted"/>
<dbReference type="EMBL" id="CADEPI010000021">
    <property type="protein sequence ID" value="CAB3365523.1"/>
    <property type="molecule type" value="Genomic_DNA"/>
</dbReference>
<gene>
    <name evidence="3" type="ORF">CLODIP_2_CD05534</name>
</gene>
<dbReference type="InterPro" id="IPR002557">
    <property type="entry name" value="Chitin-bd_dom"/>
</dbReference>
<name>A0A8S1C8E3_9INSE</name>
<dbReference type="PROSITE" id="PS50940">
    <property type="entry name" value="CHIT_BIND_II"/>
    <property type="match status" value="1"/>
</dbReference>
<evidence type="ECO:0000313" key="3">
    <source>
        <dbReference type="EMBL" id="CAB3365523.1"/>
    </source>
</evidence>
<protein>
    <recommendedName>
        <fullName evidence="2">Chitin-binding type-2 domain-containing protein</fullName>
    </recommendedName>
</protein>
<reference evidence="3 4" key="1">
    <citation type="submission" date="2020-04" db="EMBL/GenBank/DDBJ databases">
        <authorList>
            <person name="Alioto T."/>
            <person name="Alioto T."/>
            <person name="Gomez Garrido J."/>
        </authorList>
    </citation>
    <scope>NUCLEOTIDE SEQUENCE [LARGE SCALE GENOMIC DNA]</scope>
</reference>
<dbReference type="Gene3D" id="2.170.140.10">
    <property type="entry name" value="Chitin binding domain"/>
    <property type="match status" value="1"/>
</dbReference>
<dbReference type="Pfam" id="PF01607">
    <property type="entry name" value="CBM_14"/>
    <property type="match status" value="1"/>
</dbReference>
<dbReference type="InterPro" id="IPR052976">
    <property type="entry name" value="Scoloptoxin-like"/>
</dbReference>
<evidence type="ECO:0000256" key="1">
    <source>
        <dbReference type="SAM" id="SignalP"/>
    </source>
</evidence>
<organism evidence="3 4">
    <name type="scientific">Cloeon dipterum</name>
    <dbReference type="NCBI Taxonomy" id="197152"/>
    <lineage>
        <taxon>Eukaryota</taxon>
        <taxon>Metazoa</taxon>
        <taxon>Ecdysozoa</taxon>
        <taxon>Arthropoda</taxon>
        <taxon>Hexapoda</taxon>
        <taxon>Insecta</taxon>
        <taxon>Pterygota</taxon>
        <taxon>Palaeoptera</taxon>
        <taxon>Ephemeroptera</taxon>
        <taxon>Pisciforma</taxon>
        <taxon>Baetidae</taxon>
        <taxon>Cloeon</taxon>
    </lineage>
</organism>
<feature type="signal peptide" evidence="1">
    <location>
        <begin position="1"/>
        <end position="28"/>
    </location>
</feature>
<dbReference type="Proteomes" id="UP000494165">
    <property type="component" value="Unassembled WGS sequence"/>
</dbReference>
<feature type="chain" id="PRO_5035843936" description="Chitin-binding type-2 domain-containing protein" evidence="1">
    <location>
        <begin position="29"/>
        <end position="413"/>
    </location>
</feature>
<dbReference type="InterPro" id="IPR036508">
    <property type="entry name" value="Chitin-bd_dom_sf"/>
</dbReference>
<evidence type="ECO:0000259" key="2">
    <source>
        <dbReference type="PROSITE" id="PS50940"/>
    </source>
</evidence>
<feature type="domain" description="Chitin-binding type-2" evidence="2">
    <location>
        <begin position="311"/>
        <end position="374"/>
    </location>
</feature>
<sequence>MVRARVSFACVAFAFCLAVIFNVKPVVSTCVFDQDFGFKLNCAFKQSGIFRVRNLGGVKGYIGLGVSVGDELGFPQSLSNVEGSKRRSVSGSYWEAAAASAQKRADEMNGHPPAFKKISASMPMLRSAQPAPQPSISRSAVVGKTDDGREMTAFRNAIRKTVNTQRPVPVPQMLVERASVLPPLDAASDEKKLALIDAELEKNIEELAAAANVSVDTIRAALGDKNNRQQLQQAVAAVALLQGEPTTQATTTTIAMTRRPELANVVNIGPSVAQKPGVRYVMNAPKEYYPANYDKNYDDGFKTKVEMPQTSFQCGSQKHFPGLYADVDLGCMVFHVCALTDDGLVEKNFLCPENTLFDQSVLKCNWSVYVDCNQSESLYDANIPVSKSYQLMKALAFFSAYKNANSSPATTTA</sequence>
<accession>A0A8S1C8E3</accession>
<dbReference type="PANTHER" id="PTHR22933">
    <property type="entry name" value="FI18007P1-RELATED"/>
    <property type="match status" value="1"/>
</dbReference>
<dbReference type="GO" id="GO:0005576">
    <property type="term" value="C:extracellular region"/>
    <property type="evidence" value="ECO:0007669"/>
    <property type="project" value="InterPro"/>
</dbReference>